<gene>
    <name evidence="3" type="ORF">O4J56_09920</name>
</gene>
<dbReference type="EMBL" id="JAQFWQ010000022">
    <property type="protein sequence ID" value="MDA2810952.1"/>
    <property type="molecule type" value="Genomic_DNA"/>
</dbReference>
<sequence length="664" mass="69808">MTGGEPSDGGAARGDRVRYLPYRPGPDPLAPPFDTARALRGLGRRVFDGKRPHQALRDLLRQGVDGIPGTDELLRQVRERRGQAARRGGLDGVHRRARAELDRAVELELRALADDPSDDARVRESELASLPRDTAAALRHLLAGPYPWRSDEARETVARLLEEVRNDLVDARLGRSEAWRAHSPDPAGVAAMATALAALLEADARGEPVDLDRFMAEHGAFFPEFAGRPGTLDDVAEALARRAAAARAHASSLNPDRRAELEGLLGEAAREAGLAEALDRLADALLRRRPDLVREAFAEVDGPGDLGLAEAVDLIEELADLDELARALEGGPDGVDPAAAERLLGPGAAEAVGRLAEVEPRLRGAGLLTGGRSRPRLTPQAVRRLGEAALRGLATGRRGHRSGGHGLAQERGVGTAGTARPDAGDPGATVPWEPGSPAPLDAVATVRAAVVRRAADPQAPLLSPEDVRTAEAEERAAAAVCLLVDLSSSMVRGGLFGPAREAALALYTLVGARYPQDAVRVVGFDETARPLSAAELLEPAGPRVQGSNVQHALLLAREHFGRHPGRAPVAVLVTDGEPTAHLGRDGSPEFAWPPRPETAEKTEAELDALAAMGAAVTLIVPGGGGEAGALAQAVTGRGGQVIRTEDETLGVKVIDAYTSRRSGR</sequence>
<feature type="region of interest" description="Disordered" evidence="1">
    <location>
        <begin position="396"/>
        <end position="424"/>
    </location>
</feature>
<dbReference type="InterPro" id="IPR002035">
    <property type="entry name" value="VWF_A"/>
</dbReference>
<reference evidence="3 4" key="1">
    <citation type="submission" date="2023-01" db="EMBL/GenBank/DDBJ databases">
        <title>Draft genome sequence of Nocardiopsis sp. RSe5-2 isolated from halophytes.</title>
        <authorList>
            <person name="Duangmal K."/>
            <person name="Chantavorakit T."/>
        </authorList>
    </citation>
    <scope>NUCLEOTIDE SEQUENCE [LARGE SCALE GENOMIC DNA]</scope>
    <source>
        <strain evidence="3 4">RSe5-2</strain>
    </source>
</reference>
<dbReference type="InterPro" id="IPR036465">
    <property type="entry name" value="vWFA_dom_sf"/>
</dbReference>
<dbReference type="Proteomes" id="UP001527866">
    <property type="component" value="Unassembled WGS sequence"/>
</dbReference>
<dbReference type="CDD" id="cd00198">
    <property type="entry name" value="vWFA"/>
    <property type="match status" value="1"/>
</dbReference>
<dbReference type="RefSeq" id="WP_270685372.1">
    <property type="nucleotide sequence ID" value="NZ_JAQFWQ010000022.1"/>
</dbReference>
<evidence type="ECO:0000313" key="3">
    <source>
        <dbReference type="EMBL" id="MDA2810952.1"/>
    </source>
</evidence>
<proteinExistence type="predicted"/>
<name>A0ABT4U1Z8_9ACTN</name>
<dbReference type="Gene3D" id="3.40.50.410">
    <property type="entry name" value="von Willebrand factor, type A domain"/>
    <property type="match status" value="1"/>
</dbReference>
<evidence type="ECO:0000313" key="4">
    <source>
        <dbReference type="Proteomes" id="UP001527866"/>
    </source>
</evidence>
<organism evidence="3 4">
    <name type="scientific">Nocardiopsis endophytica</name>
    <dbReference type="NCBI Taxonomy" id="3018445"/>
    <lineage>
        <taxon>Bacteria</taxon>
        <taxon>Bacillati</taxon>
        <taxon>Actinomycetota</taxon>
        <taxon>Actinomycetes</taxon>
        <taxon>Streptosporangiales</taxon>
        <taxon>Nocardiopsidaceae</taxon>
        <taxon>Nocardiopsis</taxon>
    </lineage>
</organism>
<evidence type="ECO:0000256" key="1">
    <source>
        <dbReference type="SAM" id="MobiDB-lite"/>
    </source>
</evidence>
<keyword evidence="4" id="KW-1185">Reference proteome</keyword>
<dbReference type="SMART" id="SM00327">
    <property type="entry name" value="VWA"/>
    <property type="match status" value="1"/>
</dbReference>
<protein>
    <submittedName>
        <fullName evidence="3">VWA domain-containing protein</fullName>
    </submittedName>
</protein>
<comment type="caution">
    <text evidence="3">The sequence shown here is derived from an EMBL/GenBank/DDBJ whole genome shotgun (WGS) entry which is preliminary data.</text>
</comment>
<accession>A0ABT4U1Z8</accession>
<evidence type="ECO:0000259" key="2">
    <source>
        <dbReference type="SMART" id="SM00327"/>
    </source>
</evidence>
<feature type="domain" description="VWFA" evidence="2">
    <location>
        <begin position="477"/>
        <end position="662"/>
    </location>
</feature>
<feature type="region of interest" description="Disordered" evidence="1">
    <location>
        <begin position="1"/>
        <end position="32"/>
    </location>
</feature>
<dbReference type="SUPFAM" id="SSF53300">
    <property type="entry name" value="vWA-like"/>
    <property type="match status" value="1"/>
</dbReference>